<dbReference type="Gene3D" id="3.40.190.10">
    <property type="entry name" value="Periplasmic binding protein-like II"/>
    <property type="match status" value="2"/>
</dbReference>
<dbReference type="PANTHER" id="PTHR30006">
    <property type="entry name" value="THIAMINE-BINDING PERIPLASMIC PROTEIN-RELATED"/>
    <property type="match status" value="1"/>
</dbReference>
<dbReference type="Pfam" id="PF13343">
    <property type="entry name" value="SBP_bac_6"/>
    <property type="match status" value="1"/>
</dbReference>
<accession>A0ABU6K6P9</accession>
<feature type="chain" id="PRO_5046826801" evidence="2">
    <location>
        <begin position="24"/>
        <end position="320"/>
    </location>
</feature>
<evidence type="ECO:0000313" key="4">
    <source>
        <dbReference type="Proteomes" id="UP001331561"/>
    </source>
</evidence>
<evidence type="ECO:0000256" key="1">
    <source>
        <dbReference type="ARBA" id="ARBA00022729"/>
    </source>
</evidence>
<dbReference type="InterPro" id="IPR026045">
    <property type="entry name" value="Ferric-bd"/>
</dbReference>
<reference evidence="3 4" key="1">
    <citation type="submission" date="2024-01" db="EMBL/GenBank/DDBJ databases">
        <title>Uliginosibacterium soil sp. nov.</title>
        <authorList>
            <person name="Lv Y."/>
        </authorList>
    </citation>
    <scope>NUCLEOTIDE SEQUENCE [LARGE SCALE GENOMIC DNA]</scope>
    <source>
        <strain evidence="3 4">H3</strain>
    </source>
</reference>
<comment type="caution">
    <text evidence="3">The sequence shown here is derived from an EMBL/GenBank/DDBJ whole genome shotgun (WGS) entry which is preliminary data.</text>
</comment>
<protein>
    <submittedName>
        <fullName evidence="3">ABC transporter substrate-binding protein</fullName>
    </submittedName>
</protein>
<dbReference type="PIRSF" id="PIRSF002825">
    <property type="entry name" value="CfbpA"/>
    <property type="match status" value="1"/>
</dbReference>
<proteinExistence type="predicted"/>
<gene>
    <name evidence="3" type="ORF">VVD49_16185</name>
</gene>
<feature type="signal peptide" evidence="2">
    <location>
        <begin position="1"/>
        <end position="23"/>
    </location>
</feature>
<keyword evidence="1 2" id="KW-0732">Signal</keyword>
<evidence type="ECO:0000256" key="2">
    <source>
        <dbReference type="SAM" id="SignalP"/>
    </source>
</evidence>
<dbReference type="CDD" id="cd13547">
    <property type="entry name" value="PBP2_Fbp_like_2"/>
    <property type="match status" value="1"/>
</dbReference>
<dbReference type="Proteomes" id="UP001331561">
    <property type="component" value="Unassembled WGS sequence"/>
</dbReference>
<dbReference type="RefSeq" id="WP_327600245.1">
    <property type="nucleotide sequence ID" value="NZ_JAYXHS010000003.1"/>
</dbReference>
<organism evidence="3 4">
    <name type="scientific">Uliginosibacterium silvisoli</name>
    <dbReference type="NCBI Taxonomy" id="3114758"/>
    <lineage>
        <taxon>Bacteria</taxon>
        <taxon>Pseudomonadati</taxon>
        <taxon>Pseudomonadota</taxon>
        <taxon>Betaproteobacteria</taxon>
        <taxon>Rhodocyclales</taxon>
        <taxon>Zoogloeaceae</taxon>
        <taxon>Uliginosibacterium</taxon>
    </lineage>
</organism>
<dbReference type="PANTHER" id="PTHR30006:SF2">
    <property type="entry name" value="ABC TRANSPORTER SUBSTRATE-BINDING PROTEIN"/>
    <property type="match status" value="1"/>
</dbReference>
<name>A0ABU6K6P9_9RHOO</name>
<keyword evidence="4" id="KW-1185">Reference proteome</keyword>
<evidence type="ECO:0000313" key="3">
    <source>
        <dbReference type="EMBL" id="MEC5387269.1"/>
    </source>
</evidence>
<sequence>MMRIASALAFASCTSLFVATASAQQVTLYTAGPAPLATALAKGFEKKSGAKVNVFQATTGQIMARLAAEKSNPQADVLISASWDAAEDMKTAGDLLAYTSPNAKNVPADLKDEYFVAQGAAALAIIWNPKSGKPRPADWADLAKPEYANAVTMPDPASSGAAYGLLSSLIADTSYGWKTFERLKANGLIVPGANAQALNPVMSGAKAAVMGGADYIALDARANGEAIEVIYPSSGTVLEARPIMIFKTTKNADTAKRFVDYVLSDEGQQLVAGAYLLPARTDITAKRPGWHDIKLIKDTDNNSVKRTETLAKFKALMAGK</sequence>
<dbReference type="EMBL" id="JAYXHS010000003">
    <property type="protein sequence ID" value="MEC5387269.1"/>
    <property type="molecule type" value="Genomic_DNA"/>
</dbReference>
<dbReference type="SUPFAM" id="SSF53850">
    <property type="entry name" value="Periplasmic binding protein-like II"/>
    <property type="match status" value="1"/>
</dbReference>